<evidence type="ECO:0000313" key="1">
    <source>
        <dbReference type="EMBL" id="HIW07426.1"/>
    </source>
</evidence>
<gene>
    <name evidence="1" type="primary">mraW</name>
    <name evidence="1" type="ORF">H9889_08920</name>
</gene>
<keyword evidence="1" id="KW-0489">Methyltransferase</keyword>
<protein>
    <submittedName>
        <fullName evidence="1">16S rRNA (Cytosine(1402)-N(4))-methyltransferase</fullName>
        <ecNumber evidence="1">2.1.1.199</ecNumber>
    </submittedName>
</protein>
<dbReference type="Proteomes" id="UP000823934">
    <property type="component" value="Unassembled WGS sequence"/>
</dbReference>
<dbReference type="Gene3D" id="3.40.50.150">
    <property type="entry name" value="Vaccinia Virus protein VP39"/>
    <property type="match status" value="1"/>
</dbReference>
<comment type="caution">
    <text evidence="1">The sequence shown here is derived from an EMBL/GenBank/DDBJ whole genome shotgun (WGS) entry which is preliminary data.</text>
</comment>
<reference evidence="1" key="1">
    <citation type="journal article" date="2021" name="PeerJ">
        <title>Extensive microbial diversity within the chicken gut microbiome revealed by metagenomics and culture.</title>
        <authorList>
            <person name="Gilroy R."/>
            <person name="Ravi A."/>
            <person name="Getino M."/>
            <person name="Pursley I."/>
            <person name="Horton D.L."/>
            <person name="Alikhan N.F."/>
            <person name="Baker D."/>
            <person name="Gharbi K."/>
            <person name="Hall N."/>
            <person name="Watson M."/>
            <person name="Adriaenssens E.M."/>
            <person name="Foster-Nyarko E."/>
            <person name="Jarju S."/>
            <person name="Secka A."/>
            <person name="Antonio M."/>
            <person name="Oren A."/>
            <person name="Chaudhuri R.R."/>
            <person name="La Ragione R."/>
            <person name="Hildebrand F."/>
            <person name="Pallen M.J."/>
        </authorList>
    </citation>
    <scope>NUCLEOTIDE SEQUENCE</scope>
    <source>
        <strain evidence="1">CHK160-9182</strain>
    </source>
</reference>
<dbReference type="PANTHER" id="PTHR35276">
    <property type="entry name" value="S-ADENOSYL-L-METHIONINE-DEPENDENT METHYLTRANSFERASES SUPERFAMILY PROTEIN"/>
    <property type="match status" value="1"/>
</dbReference>
<evidence type="ECO:0000313" key="2">
    <source>
        <dbReference type="Proteomes" id="UP000823934"/>
    </source>
</evidence>
<organism evidence="1 2">
    <name type="scientific">Candidatus Ignatzschineria merdigallinarum</name>
    <dbReference type="NCBI Taxonomy" id="2838621"/>
    <lineage>
        <taxon>Bacteria</taxon>
        <taxon>Pseudomonadati</taxon>
        <taxon>Pseudomonadota</taxon>
        <taxon>Gammaproteobacteria</taxon>
        <taxon>Cardiobacteriales</taxon>
        <taxon>Ignatzschineriaceae</taxon>
        <taxon>Ignatzschineria</taxon>
    </lineage>
</organism>
<dbReference type="Pfam" id="PF06962">
    <property type="entry name" value="rRNA_methylase"/>
    <property type="match status" value="1"/>
</dbReference>
<dbReference type="PANTHER" id="PTHR35276:SF1">
    <property type="entry name" value="TRNA (MNM(5)S(2)U34)-METHYLTRANSFERASE, CHLOROPLASTIC"/>
    <property type="match status" value="1"/>
</dbReference>
<sequence length="195" mass="22076">MRYQYLNSIHPLIDQYLDLFIKPDSIVIDATLGNGHDSLKIAEKMDSSGALYGFDIQESAIKNSHETLSRLPENRPTIELIHDSHANFKAYISRPVDFIIYNLGYLPKGDKTITTLAKSTLESVQVGLELLAGNGKMLIAVYHGHDSGKAEKAVLETYLETLDQKHFHVFKQQFINQKNDPPFIYLIEKAKTQVE</sequence>
<dbReference type="AlphaFoldDB" id="A0A9D1TUN2"/>
<name>A0A9D1TUN2_9GAMM</name>
<keyword evidence="1" id="KW-0808">Transferase</keyword>
<proteinExistence type="predicted"/>
<accession>A0A9D1TUN2</accession>
<dbReference type="EMBL" id="DXHP01000194">
    <property type="protein sequence ID" value="HIW07426.1"/>
    <property type="molecule type" value="Genomic_DNA"/>
</dbReference>
<reference evidence="1" key="2">
    <citation type="submission" date="2021-04" db="EMBL/GenBank/DDBJ databases">
        <authorList>
            <person name="Gilroy R."/>
        </authorList>
    </citation>
    <scope>NUCLEOTIDE SEQUENCE</scope>
    <source>
        <strain evidence="1">CHK160-9182</strain>
    </source>
</reference>
<dbReference type="InterPro" id="IPR029063">
    <property type="entry name" value="SAM-dependent_MTases_sf"/>
</dbReference>
<dbReference type="GO" id="GO:0008168">
    <property type="term" value="F:methyltransferase activity"/>
    <property type="evidence" value="ECO:0007669"/>
    <property type="project" value="UniProtKB-KW"/>
</dbReference>
<dbReference type="SUPFAM" id="SSF53335">
    <property type="entry name" value="S-adenosyl-L-methionine-dependent methyltransferases"/>
    <property type="match status" value="1"/>
</dbReference>
<dbReference type="GO" id="GO:0032259">
    <property type="term" value="P:methylation"/>
    <property type="evidence" value="ECO:0007669"/>
    <property type="project" value="UniProtKB-KW"/>
</dbReference>
<dbReference type="EC" id="2.1.1.199" evidence="1"/>
<dbReference type="InterPro" id="IPR010719">
    <property type="entry name" value="MnmM_MeTrfase"/>
</dbReference>